<name>A0A1H5Z6F3_9FLAO</name>
<dbReference type="OrthoDB" id="9767603at2"/>
<dbReference type="Pfam" id="PF20990">
    <property type="entry name" value="DUF2207_C"/>
    <property type="match status" value="1"/>
</dbReference>
<gene>
    <name evidence="6" type="ORF">SAMN05421847_2021</name>
</gene>
<proteinExistence type="predicted"/>
<dbReference type="EMBL" id="FNUS01000004">
    <property type="protein sequence ID" value="SEG31968.1"/>
    <property type="molecule type" value="Genomic_DNA"/>
</dbReference>
<evidence type="ECO:0000259" key="5">
    <source>
        <dbReference type="Pfam" id="PF20990"/>
    </source>
</evidence>
<keyword evidence="3" id="KW-0732">Signal</keyword>
<feature type="compositionally biased region" description="Low complexity" evidence="1">
    <location>
        <begin position="599"/>
        <end position="611"/>
    </location>
</feature>
<dbReference type="RefSeq" id="WP_103913901.1">
    <property type="nucleotide sequence ID" value="NZ_FNUS01000004.1"/>
</dbReference>
<feature type="domain" description="Predicted membrane protein YciQ-like C-terminal" evidence="5">
    <location>
        <begin position="269"/>
        <end position="562"/>
    </location>
</feature>
<feature type="region of interest" description="Disordered" evidence="1">
    <location>
        <begin position="599"/>
        <end position="632"/>
    </location>
</feature>
<feature type="transmembrane region" description="Helical" evidence="2">
    <location>
        <begin position="233"/>
        <end position="251"/>
    </location>
</feature>
<feature type="transmembrane region" description="Helical" evidence="2">
    <location>
        <begin position="394"/>
        <end position="415"/>
    </location>
</feature>
<keyword evidence="2" id="KW-0472">Membrane</keyword>
<evidence type="ECO:0000256" key="2">
    <source>
        <dbReference type="SAM" id="Phobius"/>
    </source>
</evidence>
<keyword evidence="2" id="KW-1133">Transmembrane helix</keyword>
<dbReference type="Pfam" id="PF09972">
    <property type="entry name" value="DUF2207"/>
    <property type="match status" value="1"/>
</dbReference>
<dbReference type="InterPro" id="IPR048389">
    <property type="entry name" value="YciQ-like_C"/>
</dbReference>
<accession>A0A1H5Z6F3</accession>
<dbReference type="Proteomes" id="UP000236738">
    <property type="component" value="Unassembled WGS sequence"/>
</dbReference>
<evidence type="ECO:0000256" key="1">
    <source>
        <dbReference type="SAM" id="MobiDB-lite"/>
    </source>
</evidence>
<sequence length="632" mass="70758">MKRFLGFLFVCFWAFSFAQQDSLNTEERIISFHSDIVVNAKGGIQVSEHIKVYATGNTIRRGIFRTLPETRNLNNKTQKVRYTDISVTKNGEPEDYHTETSNGNLVIYVGKKDVFLTPDVYDYVINYSTKNQIGFFPKYDEFYWNVNGLNWDFTTENISADIKLPQGAKILQNSCYTGKYGEKGDDCTFQKISDNEISFSAKNFTYNEGLTVAVGFQKGIILPPPPPTFLEKYGILITATLFLIGLFLYFFRSWDKYGRDPETPTVYPQFSPPNDLSPASFGYLKKERFDNSFVTAGVVNLAIKGFLKITENEDGGVFGLFKQKKYTLTKIKESEESLPAEEQQILEKLFRESDVVTLDNTYDSNIEKMVKSVSASLSFAHDAFINKGNNQNKLILPALAVLAFYGLGLMVSYFLDPDSGKVVLGGVIFVVLMVVFFIVQFFGKFKFSFKLFWFVPFAFFFLSGLGLKVGLTSLDDQNFNYCYIFLMVAFSGLIIYSYLIRQPTVEKLTQKSLIDGFEMYLSAAENEVMKFHNPPQMTPEIFEKYLPFAMVLGVDDIWGKKFESMLQSMNTPYQNNWYIGGSFQNMAFANSFSSSMTNSLSSAATPPSSSGSGSGGGGFSGGGGGGGGGGGW</sequence>
<feature type="transmembrane region" description="Helical" evidence="2">
    <location>
        <begin position="421"/>
        <end position="439"/>
    </location>
</feature>
<organism evidence="6 7">
    <name type="scientific">Halpernia humi</name>
    <dbReference type="NCBI Taxonomy" id="493375"/>
    <lineage>
        <taxon>Bacteria</taxon>
        <taxon>Pseudomonadati</taxon>
        <taxon>Bacteroidota</taxon>
        <taxon>Flavobacteriia</taxon>
        <taxon>Flavobacteriales</taxon>
        <taxon>Weeksellaceae</taxon>
        <taxon>Chryseobacterium group</taxon>
        <taxon>Halpernia</taxon>
    </lineage>
</organism>
<protein>
    <submittedName>
        <fullName evidence="6">Predicted membrane protein</fullName>
    </submittedName>
</protein>
<evidence type="ECO:0000259" key="4">
    <source>
        <dbReference type="Pfam" id="PF09972"/>
    </source>
</evidence>
<feature type="chain" id="PRO_5009291317" evidence="3">
    <location>
        <begin position="19"/>
        <end position="632"/>
    </location>
</feature>
<keyword evidence="7" id="KW-1185">Reference proteome</keyword>
<feature type="domain" description="DUF2207" evidence="4">
    <location>
        <begin position="29"/>
        <end position="216"/>
    </location>
</feature>
<dbReference type="InterPro" id="IPR018702">
    <property type="entry name" value="DUF2207"/>
</dbReference>
<feature type="transmembrane region" description="Helical" evidence="2">
    <location>
        <begin position="483"/>
        <end position="500"/>
    </location>
</feature>
<evidence type="ECO:0000313" key="6">
    <source>
        <dbReference type="EMBL" id="SEG31968.1"/>
    </source>
</evidence>
<keyword evidence="2" id="KW-0812">Transmembrane</keyword>
<reference evidence="7" key="1">
    <citation type="submission" date="2016-10" db="EMBL/GenBank/DDBJ databases">
        <authorList>
            <person name="Varghese N."/>
            <person name="Submissions S."/>
        </authorList>
    </citation>
    <scope>NUCLEOTIDE SEQUENCE [LARGE SCALE GENOMIC DNA]</scope>
    <source>
        <strain evidence="7">DSM 21580</strain>
    </source>
</reference>
<dbReference type="AlphaFoldDB" id="A0A1H5Z6F3"/>
<feature type="transmembrane region" description="Helical" evidence="2">
    <location>
        <begin position="451"/>
        <end position="471"/>
    </location>
</feature>
<evidence type="ECO:0000256" key="3">
    <source>
        <dbReference type="SAM" id="SignalP"/>
    </source>
</evidence>
<feature type="signal peptide" evidence="3">
    <location>
        <begin position="1"/>
        <end position="18"/>
    </location>
</feature>
<evidence type="ECO:0000313" key="7">
    <source>
        <dbReference type="Proteomes" id="UP000236738"/>
    </source>
</evidence>
<feature type="compositionally biased region" description="Gly residues" evidence="1">
    <location>
        <begin position="612"/>
        <end position="632"/>
    </location>
</feature>